<keyword evidence="1" id="KW-1133">Transmembrane helix</keyword>
<feature type="non-terminal residue" evidence="2">
    <location>
        <position position="28"/>
    </location>
</feature>
<proteinExistence type="predicted"/>
<comment type="caution">
    <text evidence="2">The sequence shown here is derived from an EMBL/GenBank/DDBJ whole genome shotgun (WGS) entry which is preliminary data.</text>
</comment>
<keyword evidence="3" id="KW-1185">Reference proteome</keyword>
<accession>A0A7J8SEV8</accession>
<dbReference type="Proteomes" id="UP000593561">
    <property type="component" value="Unassembled WGS sequence"/>
</dbReference>
<evidence type="ECO:0000256" key="1">
    <source>
        <dbReference type="SAM" id="Phobius"/>
    </source>
</evidence>
<evidence type="ECO:0000313" key="3">
    <source>
        <dbReference type="Proteomes" id="UP000593561"/>
    </source>
</evidence>
<dbReference type="AlphaFoldDB" id="A0A7J8SEV8"/>
<protein>
    <submittedName>
        <fullName evidence="2">Uncharacterized protein</fullName>
    </submittedName>
</protein>
<keyword evidence="1" id="KW-0472">Membrane</keyword>
<dbReference type="EMBL" id="JABFAC010000009">
    <property type="protein sequence ID" value="MBA0624413.1"/>
    <property type="molecule type" value="Genomic_DNA"/>
</dbReference>
<gene>
    <name evidence="2" type="ORF">Godav_009775</name>
</gene>
<reference evidence="2 3" key="1">
    <citation type="journal article" date="2019" name="Genome Biol. Evol.">
        <title>Insights into the evolution of the New World diploid cottons (Gossypium, subgenus Houzingenia) based on genome sequencing.</title>
        <authorList>
            <person name="Grover C.E."/>
            <person name="Arick M.A. 2nd"/>
            <person name="Thrash A."/>
            <person name="Conover J.L."/>
            <person name="Sanders W.S."/>
            <person name="Peterson D.G."/>
            <person name="Frelichowski J.E."/>
            <person name="Scheffler J.A."/>
            <person name="Scheffler B.E."/>
            <person name="Wendel J.F."/>
        </authorList>
    </citation>
    <scope>NUCLEOTIDE SEQUENCE [LARGE SCALE GENOMIC DNA]</scope>
    <source>
        <strain evidence="2">27</strain>
        <tissue evidence="2">Leaf</tissue>
    </source>
</reference>
<organism evidence="2 3">
    <name type="scientific">Gossypium davidsonii</name>
    <name type="common">Davidson's cotton</name>
    <name type="synonym">Gossypium klotzschianum subsp. davidsonii</name>
    <dbReference type="NCBI Taxonomy" id="34287"/>
    <lineage>
        <taxon>Eukaryota</taxon>
        <taxon>Viridiplantae</taxon>
        <taxon>Streptophyta</taxon>
        <taxon>Embryophyta</taxon>
        <taxon>Tracheophyta</taxon>
        <taxon>Spermatophyta</taxon>
        <taxon>Magnoliopsida</taxon>
        <taxon>eudicotyledons</taxon>
        <taxon>Gunneridae</taxon>
        <taxon>Pentapetalae</taxon>
        <taxon>rosids</taxon>
        <taxon>malvids</taxon>
        <taxon>Malvales</taxon>
        <taxon>Malvaceae</taxon>
        <taxon>Malvoideae</taxon>
        <taxon>Gossypium</taxon>
    </lineage>
</organism>
<sequence length="28" mass="3322">MIRIQVNINVPLIVSALLYYNFWGRNVD</sequence>
<keyword evidence="1" id="KW-0812">Transmembrane</keyword>
<evidence type="ECO:0000313" key="2">
    <source>
        <dbReference type="EMBL" id="MBA0624413.1"/>
    </source>
</evidence>
<name>A0A7J8SEV8_GOSDV</name>
<feature type="transmembrane region" description="Helical" evidence="1">
    <location>
        <begin position="6"/>
        <end position="23"/>
    </location>
</feature>